<evidence type="ECO:0000256" key="4">
    <source>
        <dbReference type="ARBA" id="ARBA00024746"/>
    </source>
</evidence>
<comment type="caution">
    <text evidence="6">The sequence shown here is derived from an EMBL/GenBank/DDBJ whole genome shotgun (WGS) entry which is preliminary data.</text>
</comment>
<organism evidence="6 7">
    <name type="scientific">Edaphobacter modestus</name>
    <dbReference type="NCBI Taxonomy" id="388466"/>
    <lineage>
        <taxon>Bacteria</taxon>
        <taxon>Pseudomonadati</taxon>
        <taxon>Acidobacteriota</taxon>
        <taxon>Terriglobia</taxon>
        <taxon>Terriglobales</taxon>
        <taxon>Acidobacteriaceae</taxon>
        <taxon>Edaphobacter</taxon>
    </lineage>
</organism>
<sequence length="114" mass="11647">MDLSQLNSLVGNGKAADRVATALAPKPKAEVSAKDATGSGSDTGSSSTTDNSTITANDFLTLLVTELKNQDPTQPTDPNAYIQQLVGVNSLQQLISINQGLGSLETTIGDAVTG</sequence>
<protein>
    <recommendedName>
        <fullName evidence="2">Basal-body rod modification protein FlgD</fullName>
    </recommendedName>
</protein>
<comment type="similarity">
    <text evidence="1">Belongs to the FlgD family.</text>
</comment>
<feature type="compositionally biased region" description="Low complexity" evidence="5">
    <location>
        <begin position="35"/>
        <end position="53"/>
    </location>
</feature>
<dbReference type="GO" id="GO:0044781">
    <property type="term" value="P:bacterial-type flagellum organization"/>
    <property type="evidence" value="ECO:0007669"/>
    <property type="project" value="UniProtKB-KW"/>
</dbReference>
<dbReference type="InterPro" id="IPR005648">
    <property type="entry name" value="FlgD"/>
</dbReference>
<accession>A0A4Q7YRK4</accession>
<evidence type="ECO:0000256" key="3">
    <source>
        <dbReference type="ARBA" id="ARBA00022795"/>
    </source>
</evidence>
<keyword evidence="6" id="KW-0282">Flagellum</keyword>
<evidence type="ECO:0000313" key="7">
    <source>
        <dbReference type="Proteomes" id="UP000292958"/>
    </source>
</evidence>
<dbReference type="RefSeq" id="WP_130417768.1">
    <property type="nucleotide sequence ID" value="NZ_SHKW01000001.1"/>
</dbReference>
<evidence type="ECO:0000256" key="1">
    <source>
        <dbReference type="ARBA" id="ARBA00010577"/>
    </source>
</evidence>
<dbReference type="Proteomes" id="UP000292958">
    <property type="component" value="Unassembled WGS sequence"/>
</dbReference>
<proteinExistence type="inferred from homology"/>
<dbReference type="OrthoDB" id="280334at2"/>
<dbReference type="Pfam" id="PF03963">
    <property type="entry name" value="FlgD"/>
    <property type="match status" value="1"/>
</dbReference>
<comment type="function">
    <text evidence="4">Required for flagellar hook formation. May act as a scaffolding protein.</text>
</comment>
<keyword evidence="6" id="KW-0969">Cilium</keyword>
<dbReference type="AlphaFoldDB" id="A0A4Q7YRK4"/>
<evidence type="ECO:0000256" key="5">
    <source>
        <dbReference type="SAM" id="MobiDB-lite"/>
    </source>
</evidence>
<gene>
    <name evidence="6" type="ORF">BDD14_0967</name>
</gene>
<evidence type="ECO:0000313" key="6">
    <source>
        <dbReference type="EMBL" id="RZU39581.1"/>
    </source>
</evidence>
<reference evidence="6 7" key="1">
    <citation type="submission" date="2019-02" db="EMBL/GenBank/DDBJ databases">
        <title>Genomic Encyclopedia of Archaeal and Bacterial Type Strains, Phase II (KMG-II): from individual species to whole genera.</title>
        <authorList>
            <person name="Goeker M."/>
        </authorList>
    </citation>
    <scope>NUCLEOTIDE SEQUENCE [LARGE SCALE GENOMIC DNA]</scope>
    <source>
        <strain evidence="6 7">DSM 18101</strain>
    </source>
</reference>
<evidence type="ECO:0000256" key="2">
    <source>
        <dbReference type="ARBA" id="ARBA00016013"/>
    </source>
</evidence>
<keyword evidence="3" id="KW-1005">Bacterial flagellum biogenesis</keyword>
<feature type="region of interest" description="Disordered" evidence="5">
    <location>
        <begin position="21"/>
        <end position="53"/>
    </location>
</feature>
<name>A0A4Q7YRK4_9BACT</name>
<dbReference type="EMBL" id="SHKW01000001">
    <property type="protein sequence ID" value="RZU39581.1"/>
    <property type="molecule type" value="Genomic_DNA"/>
</dbReference>
<keyword evidence="7" id="KW-1185">Reference proteome</keyword>
<keyword evidence="6" id="KW-0966">Cell projection</keyword>